<reference evidence="6" key="2">
    <citation type="journal article" date="2020" name="Nat. Commun.">
        <title>Large-scale genome sequencing of mycorrhizal fungi provides insights into the early evolution of symbiotic traits.</title>
        <authorList>
            <person name="Miyauchi S."/>
            <person name="Kiss E."/>
            <person name="Kuo A."/>
            <person name="Drula E."/>
            <person name="Kohler A."/>
            <person name="Sanchez-Garcia M."/>
            <person name="Morin E."/>
            <person name="Andreopoulos B."/>
            <person name="Barry K.W."/>
            <person name="Bonito G."/>
            <person name="Buee M."/>
            <person name="Carver A."/>
            <person name="Chen C."/>
            <person name="Cichocki N."/>
            <person name="Clum A."/>
            <person name="Culley D."/>
            <person name="Crous P.W."/>
            <person name="Fauchery L."/>
            <person name="Girlanda M."/>
            <person name="Hayes R.D."/>
            <person name="Keri Z."/>
            <person name="LaButti K."/>
            <person name="Lipzen A."/>
            <person name="Lombard V."/>
            <person name="Magnuson J."/>
            <person name="Maillard F."/>
            <person name="Murat C."/>
            <person name="Nolan M."/>
            <person name="Ohm R.A."/>
            <person name="Pangilinan J."/>
            <person name="Pereira M.F."/>
            <person name="Perotto S."/>
            <person name="Peter M."/>
            <person name="Pfister S."/>
            <person name="Riley R."/>
            <person name="Sitrit Y."/>
            <person name="Stielow J.B."/>
            <person name="Szollosi G."/>
            <person name="Zifcakova L."/>
            <person name="Stursova M."/>
            <person name="Spatafora J.W."/>
            <person name="Tedersoo L."/>
            <person name="Vaario L.M."/>
            <person name="Yamada A."/>
            <person name="Yan M."/>
            <person name="Wang P."/>
            <person name="Xu J."/>
            <person name="Bruns T."/>
            <person name="Baldrian P."/>
            <person name="Vilgalys R."/>
            <person name="Dunand C."/>
            <person name="Henrissat B."/>
            <person name="Grigoriev I.V."/>
            <person name="Hibbett D."/>
            <person name="Nagy L.G."/>
            <person name="Martin F.M."/>
        </authorList>
    </citation>
    <scope>NUCLEOTIDE SEQUENCE</scope>
    <source>
        <strain evidence="6">Prilba</strain>
    </source>
</reference>
<sequence>MYSSIVIALAALPFLVGAVPLENSRRNVLSIPLSKRGPSQLDLRRLHAGTHHTMAKLRRGFEAFEQNTGKRHPLSPKHGRSDDHKAPGNVSLTDFHENMWYGTIQVGTPGKAYSVNIDTGSDNLFLSGPSCQSCQGHAIYDPSNSTTAKDLGLSVNLTYGPANVIGNVFADTVNLGGFEASNGTLVVASDVTANFNATKVGVDGTLGMGFRGISQLNKPTIFETLVEENQLEEPVFGLVLAESNSELIIGGRDHSRYKGDLVYTPVNGRAGYWLAELDRITINGNDTQVGTKRAIIDSGSPFLLGEQNFVANIYANIPGSARLNSAESLDYPFWTYPCNTTVNASIFFNNTPFNISSDNFSLGTLGGGLCVGAFAAFPASPTYYGYWVIGDNFLRNVYTEFDYGNIRVGFAQLA</sequence>
<organism evidence="6 7">
    <name type="scientific">Russula ochroleuca</name>
    <dbReference type="NCBI Taxonomy" id="152965"/>
    <lineage>
        <taxon>Eukaryota</taxon>
        <taxon>Fungi</taxon>
        <taxon>Dikarya</taxon>
        <taxon>Basidiomycota</taxon>
        <taxon>Agaricomycotina</taxon>
        <taxon>Agaricomycetes</taxon>
        <taxon>Russulales</taxon>
        <taxon>Russulaceae</taxon>
        <taxon>Russula</taxon>
    </lineage>
</organism>
<dbReference type="PANTHER" id="PTHR47966:SF51">
    <property type="entry name" value="BETA-SITE APP-CLEAVING ENZYME, ISOFORM A-RELATED"/>
    <property type="match status" value="1"/>
</dbReference>
<dbReference type="EMBL" id="WHVB01000018">
    <property type="protein sequence ID" value="KAF8473672.1"/>
    <property type="molecule type" value="Genomic_DNA"/>
</dbReference>
<evidence type="ECO:0000256" key="2">
    <source>
        <dbReference type="PIRSR" id="PIRSR601461-1"/>
    </source>
</evidence>
<feature type="active site" evidence="2">
    <location>
        <position position="297"/>
    </location>
</feature>
<dbReference type="InterPro" id="IPR034164">
    <property type="entry name" value="Pepsin-like_dom"/>
</dbReference>
<evidence type="ECO:0000256" key="4">
    <source>
        <dbReference type="SAM" id="SignalP"/>
    </source>
</evidence>
<feature type="domain" description="Peptidase A1" evidence="5">
    <location>
        <begin position="100"/>
        <end position="411"/>
    </location>
</feature>
<dbReference type="SUPFAM" id="SSF50630">
    <property type="entry name" value="Acid proteases"/>
    <property type="match status" value="1"/>
</dbReference>
<keyword evidence="7" id="KW-1185">Reference proteome</keyword>
<dbReference type="Proteomes" id="UP000759537">
    <property type="component" value="Unassembled WGS sequence"/>
</dbReference>
<dbReference type="PRINTS" id="PR00792">
    <property type="entry name" value="PEPSIN"/>
</dbReference>
<dbReference type="GO" id="GO:0004190">
    <property type="term" value="F:aspartic-type endopeptidase activity"/>
    <property type="evidence" value="ECO:0007669"/>
    <property type="project" value="InterPro"/>
</dbReference>
<name>A0A9P5K1H6_9AGAM</name>
<dbReference type="InterPro" id="IPR021109">
    <property type="entry name" value="Peptidase_aspartic_dom_sf"/>
</dbReference>
<evidence type="ECO:0000256" key="1">
    <source>
        <dbReference type="ARBA" id="ARBA00007447"/>
    </source>
</evidence>
<evidence type="ECO:0000313" key="7">
    <source>
        <dbReference type="Proteomes" id="UP000759537"/>
    </source>
</evidence>
<dbReference type="GO" id="GO:0006508">
    <property type="term" value="P:proteolysis"/>
    <property type="evidence" value="ECO:0007669"/>
    <property type="project" value="InterPro"/>
</dbReference>
<reference evidence="6" key="1">
    <citation type="submission" date="2019-10" db="EMBL/GenBank/DDBJ databases">
        <authorList>
            <consortium name="DOE Joint Genome Institute"/>
            <person name="Kuo A."/>
            <person name="Miyauchi S."/>
            <person name="Kiss E."/>
            <person name="Drula E."/>
            <person name="Kohler A."/>
            <person name="Sanchez-Garcia M."/>
            <person name="Andreopoulos B."/>
            <person name="Barry K.W."/>
            <person name="Bonito G."/>
            <person name="Buee M."/>
            <person name="Carver A."/>
            <person name="Chen C."/>
            <person name="Cichocki N."/>
            <person name="Clum A."/>
            <person name="Culley D."/>
            <person name="Crous P.W."/>
            <person name="Fauchery L."/>
            <person name="Girlanda M."/>
            <person name="Hayes R."/>
            <person name="Keri Z."/>
            <person name="LaButti K."/>
            <person name="Lipzen A."/>
            <person name="Lombard V."/>
            <person name="Magnuson J."/>
            <person name="Maillard F."/>
            <person name="Morin E."/>
            <person name="Murat C."/>
            <person name="Nolan M."/>
            <person name="Ohm R."/>
            <person name="Pangilinan J."/>
            <person name="Pereira M."/>
            <person name="Perotto S."/>
            <person name="Peter M."/>
            <person name="Riley R."/>
            <person name="Sitrit Y."/>
            <person name="Stielow B."/>
            <person name="Szollosi G."/>
            <person name="Zifcakova L."/>
            <person name="Stursova M."/>
            <person name="Spatafora J.W."/>
            <person name="Tedersoo L."/>
            <person name="Vaario L.-M."/>
            <person name="Yamada A."/>
            <person name="Yan M."/>
            <person name="Wang P."/>
            <person name="Xu J."/>
            <person name="Bruns T."/>
            <person name="Baldrian P."/>
            <person name="Vilgalys R."/>
            <person name="Henrissat B."/>
            <person name="Grigoriev I.V."/>
            <person name="Hibbett D."/>
            <person name="Nagy L.G."/>
            <person name="Martin F.M."/>
        </authorList>
    </citation>
    <scope>NUCLEOTIDE SEQUENCE</scope>
    <source>
        <strain evidence="6">Prilba</strain>
    </source>
</reference>
<feature type="chain" id="PRO_5040503659" evidence="4">
    <location>
        <begin position="19"/>
        <end position="414"/>
    </location>
</feature>
<keyword evidence="4" id="KW-0732">Signal</keyword>
<evidence type="ECO:0000259" key="5">
    <source>
        <dbReference type="PROSITE" id="PS51767"/>
    </source>
</evidence>
<feature type="compositionally biased region" description="Basic residues" evidence="3">
    <location>
        <begin position="69"/>
        <end position="78"/>
    </location>
</feature>
<gene>
    <name evidence="6" type="ORF">DFH94DRAFT_684296</name>
</gene>
<dbReference type="InterPro" id="IPR033121">
    <property type="entry name" value="PEPTIDASE_A1"/>
</dbReference>
<dbReference type="PROSITE" id="PS51767">
    <property type="entry name" value="PEPTIDASE_A1"/>
    <property type="match status" value="1"/>
</dbReference>
<dbReference type="PANTHER" id="PTHR47966">
    <property type="entry name" value="BETA-SITE APP-CLEAVING ENZYME, ISOFORM A-RELATED"/>
    <property type="match status" value="1"/>
</dbReference>
<dbReference type="OrthoDB" id="15189at2759"/>
<proteinExistence type="inferred from homology"/>
<feature type="active site" evidence="2">
    <location>
        <position position="118"/>
    </location>
</feature>
<dbReference type="Pfam" id="PF00026">
    <property type="entry name" value="Asp"/>
    <property type="match status" value="1"/>
</dbReference>
<feature type="signal peptide" evidence="4">
    <location>
        <begin position="1"/>
        <end position="18"/>
    </location>
</feature>
<accession>A0A9P5K1H6</accession>
<dbReference type="AlphaFoldDB" id="A0A9P5K1H6"/>
<evidence type="ECO:0000313" key="6">
    <source>
        <dbReference type="EMBL" id="KAF8473672.1"/>
    </source>
</evidence>
<dbReference type="CDD" id="cd05471">
    <property type="entry name" value="pepsin_like"/>
    <property type="match status" value="1"/>
</dbReference>
<dbReference type="Gene3D" id="2.40.70.10">
    <property type="entry name" value="Acid Proteases"/>
    <property type="match status" value="2"/>
</dbReference>
<feature type="region of interest" description="Disordered" evidence="3">
    <location>
        <begin position="65"/>
        <end position="87"/>
    </location>
</feature>
<comment type="caution">
    <text evidence="6">The sequence shown here is derived from an EMBL/GenBank/DDBJ whole genome shotgun (WGS) entry which is preliminary data.</text>
</comment>
<protein>
    <submittedName>
        <fullName evidence="6">Aspartic peptidase domain-containing protein</fullName>
    </submittedName>
</protein>
<dbReference type="InterPro" id="IPR001461">
    <property type="entry name" value="Aspartic_peptidase_A1"/>
</dbReference>
<comment type="similarity">
    <text evidence="1">Belongs to the peptidase A1 family.</text>
</comment>
<evidence type="ECO:0000256" key="3">
    <source>
        <dbReference type="SAM" id="MobiDB-lite"/>
    </source>
</evidence>